<dbReference type="GO" id="GO:0071709">
    <property type="term" value="P:membrane assembly"/>
    <property type="evidence" value="ECO:0007669"/>
    <property type="project" value="InterPro"/>
</dbReference>
<comment type="subcellular location">
    <subcellularLocation>
        <location evidence="1">Membrane</location>
    </subcellularLocation>
</comment>
<dbReference type="InterPro" id="IPR034746">
    <property type="entry name" value="POTRA"/>
</dbReference>
<dbReference type="NCBIfam" id="TIGR03303">
    <property type="entry name" value="OM_YaeT"/>
    <property type="match status" value="1"/>
</dbReference>
<organism evidence="10 11">
    <name type="scientific">Desulfofervidus auxilii</name>
    <dbReference type="NCBI Taxonomy" id="1621989"/>
    <lineage>
        <taxon>Bacteria</taxon>
        <taxon>Pseudomonadati</taxon>
        <taxon>Thermodesulfobacteriota</taxon>
        <taxon>Candidatus Desulfofervidia</taxon>
        <taxon>Candidatus Desulfofervidales</taxon>
        <taxon>Candidatus Desulfofervidaceae</taxon>
        <taxon>Candidatus Desulfofervidus</taxon>
    </lineage>
</organism>
<reference evidence="10 11" key="1">
    <citation type="submission" date="2015-10" db="EMBL/GenBank/DDBJ databases">
        <title>Candidatus Desulfofervidus auxilii, a hydrogenotrophic sulfate-reducing bacterium involved in the thermophilic anaerobic oxidation of methane.</title>
        <authorList>
            <person name="Krukenberg V."/>
            <person name="Richter M."/>
            <person name="Wegener G."/>
        </authorList>
    </citation>
    <scope>NUCLEOTIDE SEQUENCE [LARGE SCALE GENOMIC DNA]</scope>
    <source>
        <strain evidence="10 11">HS1</strain>
    </source>
</reference>
<proteinExistence type="inferred from homology"/>
<evidence type="ECO:0000256" key="2">
    <source>
        <dbReference type="ARBA" id="ARBA00022452"/>
    </source>
</evidence>
<sequence length="871" mass="99573">MKKHLVILIIFFLVSPISWAAELLKVGISPLVVYIPKKSPRMGEDLSLMLSQKIKNPKIKIVPWKGEIVQKIEEAKKEGEKQGLDYVIMGSLTQIGEKISLDLAIVETGGIKPPVLIYKEIPSMEKLEVVSTEIAQELVYKLLKKKRITRLEIIGNKSVDKEAILAVMQTKEGEIFDPKIIRRDIKSIFKMGFFKDIRVEVEDFPEGEIVKFIVSEKPVIKQIIIEGNKVIKDSDIREVIALKVNSILKEHLITKSVEQIKALYQKEGYFDAQVEYKIIPITSEKVKLTFIIKEGEKAYIKKIIFEGNKAFKDKTLKKQMKNKERWFLSFITGSGKLKTDELENDVNRIANFYYNHGYINVKIGEPQVERRGTDIYITIPIEEGEQYKVGKIAITGDLLKPETELKKILKLKSGAVYNREQLQKDITALSDVYASEGFAYVEIEPEIKVNSSTLSVDVVYHIKKGIKVYVGRIEFEGNTKTRDKVLRRELWIGEGETFNKIKIEKSIEALHRLGYFEDVKLETQRGEEPNEVNLKIKVKEQPTGSFSIGAGYSSIENFIIMADITQRNLFGRGQQVTLRGYIGSVTQRYTFDFTEPYLFDSQLSTGFQAFKWDTEYIDFTKESSGGEIRLSYPLGYYSRIYSTYHYEKAKTADFNEEIASKYITELADGIATSSIRLSWRRDTRNRFFNPSKGMVLSGSIEYAGGFLGGDSAFNRYEGSASIFIPLFWNTVGFIRTKVGYIDRRGKGVLPLFEKYYLGGPNTIRGYDFATISPRDPETGERIGGNKMFLCNLEYRFPIFEKIRLFGVVFFDAGNSYDINQSFDLTNLKKSVGMGVRWFSPMGPIRLEFGFALNAEEDESTSNWEFAMGTFF</sequence>
<evidence type="ECO:0000259" key="9">
    <source>
        <dbReference type="PROSITE" id="PS51779"/>
    </source>
</evidence>
<feature type="domain" description="POTRA" evidence="9">
    <location>
        <begin position="298"/>
        <end position="384"/>
    </location>
</feature>
<feature type="domain" description="POTRA" evidence="9">
    <location>
        <begin position="146"/>
        <end position="217"/>
    </location>
</feature>
<dbReference type="InterPro" id="IPR039910">
    <property type="entry name" value="D15-like"/>
</dbReference>
<dbReference type="Pfam" id="PF01103">
    <property type="entry name" value="Omp85"/>
    <property type="match status" value="1"/>
</dbReference>
<evidence type="ECO:0000313" key="11">
    <source>
        <dbReference type="Proteomes" id="UP000070560"/>
    </source>
</evidence>
<feature type="domain" description="POTRA" evidence="9">
    <location>
        <begin position="468"/>
        <end position="541"/>
    </location>
</feature>
<dbReference type="Pfam" id="PF07244">
    <property type="entry name" value="POTRA"/>
    <property type="match status" value="5"/>
</dbReference>
<dbReference type="InterPro" id="IPR000184">
    <property type="entry name" value="Bac_surfAg_D15"/>
</dbReference>
<keyword evidence="11" id="KW-1185">Reference proteome</keyword>
<feature type="domain" description="POTRA" evidence="9">
    <location>
        <begin position="387"/>
        <end position="465"/>
    </location>
</feature>
<evidence type="ECO:0000256" key="4">
    <source>
        <dbReference type="ARBA" id="ARBA00022729"/>
    </source>
</evidence>
<keyword evidence="4" id="KW-0732">Signal</keyword>
<dbReference type="GO" id="GO:0009279">
    <property type="term" value="C:cell outer membrane"/>
    <property type="evidence" value="ECO:0007669"/>
    <property type="project" value="UniProtKB-UniRule"/>
</dbReference>
<evidence type="ECO:0000256" key="7">
    <source>
        <dbReference type="ARBA" id="ARBA00023237"/>
    </source>
</evidence>
<evidence type="ECO:0000313" key="10">
    <source>
        <dbReference type="EMBL" id="AMM42209.1"/>
    </source>
</evidence>
<dbReference type="HAMAP" id="MF_01430">
    <property type="entry name" value="OM_assembly_BamA"/>
    <property type="match status" value="1"/>
</dbReference>
<accession>A0A7U4THV0</accession>
<dbReference type="AlphaFoldDB" id="A0A7U4THV0"/>
<evidence type="ECO:0000256" key="6">
    <source>
        <dbReference type="ARBA" id="ARBA00023136"/>
    </source>
</evidence>
<dbReference type="PANTHER" id="PTHR12815">
    <property type="entry name" value="SORTING AND ASSEMBLY MACHINERY SAMM50 PROTEIN FAMILY MEMBER"/>
    <property type="match status" value="1"/>
</dbReference>
<keyword evidence="3" id="KW-0812">Transmembrane</keyword>
<evidence type="ECO:0000256" key="5">
    <source>
        <dbReference type="ARBA" id="ARBA00022737"/>
    </source>
</evidence>
<dbReference type="EMBL" id="CP013015">
    <property type="protein sequence ID" value="AMM42209.1"/>
    <property type="molecule type" value="Genomic_DNA"/>
</dbReference>
<dbReference type="PIRSF" id="PIRSF006076">
    <property type="entry name" value="OM_assembly_OMP85"/>
    <property type="match status" value="1"/>
</dbReference>
<evidence type="ECO:0000256" key="8">
    <source>
        <dbReference type="NCBIfam" id="TIGR03303"/>
    </source>
</evidence>
<name>A0A7U4THV0_DESA2</name>
<dbReference type="InterPro" id="IPR010827">
    <property type="entry name" value="BamA/TamA_POTRA"/>
</dbReference>
<evidence type="ECO:0000256" key="1">
    <source>
        <dbReference type="ARBA" id="ARBA00004370"/>
    </source>
</evidence>
<dbReference type="PROSITE" id="PS51779">
    <property type="entry name" value="POTRA"/>
    <property type="match status" value="5"/>
</dbReference>
<dbReference type="Gene3D" id="3.10.20.310">
    <property type="entry name" value="membrane protein fhac"/>
    <property type="match status" value="5"/>
</dbReference>
<dbReference type="Proteomes" id="UP000070560">
    <property type="component" value="Chromosome"/>
</dbReference>
<keyword evidence="2" id="KW-1134">Transmembrane beta strand</keyword>
<dbReference type="PANTHER" id="PTHR12815:SF47">
    <property type="entry name" value="TRANSLOCATION AND ASSEMBLY MODULE SUBUNIT TAMA"/>
    <property type="match status" value="1"/>
</dbReference>
<dbReference type="RefSeq" id="WP_066066007.1">
    <property type="nucleotide sequence ID" value="NZ_CP013015.1"/>
</dbReference>
<evidence type="ECO:0000256" key="3">
    <source>
        <dbReference type="ARBA" id="ARBA00022692"/>
    </source>
</evidence>
<dbReference type="Gene3D" id="2.40.160.50">
    <property type="entry name" value="membrane protein fhac: a member of the omp85/tpsb transporter family"/>
    <property type="match status" value="1"/>
</dbReference>
<gene>
    <name evidence="10" type="ORF">HS1_002427</name>
</gene>
<feature type="domain" description="POTRA" evidence="9">
    <location>
        <begin position="218"/>
        <end position="295"/>
    </location>
</feature>
<keyword evidence="7" id="KW-0998">Cell outer membrane</keyword>
<keyword evidence="5" id="KW-0677">Repeat</keyword>
<protein>
    <recommendedName>
        <fullName evidence="8">Outer membrane protein assembly factor BamA</fullName>
    </recommendedName>
</protein>
<keyword evidence="6" id="KW-0472">Membrane</keyword>
<dbReference type="InterPro" id="IPR023707">
    <property type="entry name" value="OM_assembly_BamA"/>
</dbReference>
<dbReference type="KEGG" id="daw:HS1_002427"/>